<organism evidence="2 3">
    <name type="scientific">Madurella fahalii</name>
    <dbReference type="NCBI Taxonomy" id="1157608"/>
    <lineage>
        <taxon>Eukaryota</taxon>
        <taxon>Fungi</taxon>
        <taxon>Dikarya</taxon>
        <taxon>Ascomycota</taxon>
        <taxon>Pezizomycotina</taxon>
        <taxon>Sordariomycetes</taxon>
        <taxon>Sordariomycetidae</taxon>
        <taxon>Sordariales</taxon>
        <taxon>Sordariales incertae sedis</taxon>
        <taxon>Madurella</taxon>
    </lineage>
</organism>
<sequence>MCYIKRLHWACGCYFSAVPNRPCDKMGTRGCRPRHLPERMRLTISCQHHAANDPSDERLSELVDRMFRQMDESNRNTAAAAAADQNVTSDGAGGVSGNGNGNSITDSGGSGSSA</sequence>
<feature type="compositionally biased region" description="Gly residues" evidence="1">
    <location>
        <begin position="91"/>
        <end position="100"/>
    </location>
</feature>
<comment type="caution">
    <text evidence="2">The sequence shown here is derived from an EMBL/GenBank/DDBJ whole genome shotgun (WGS) entry which is preliminary data.</text>
</comment>
<protein>
    <submittedName>
        <fullName evidence="2">Uncharacterized protein</fullName>
    </submittedName>
</protein>
<gene>
    <name evidence="2" type="ORF">MFIFM68171_07121</name>
</gene>
<accession>A0ABQ0GGM5</accession>
<keyword evidence="3" id="KW-1185">Reference proteome</keyword>
<name>A0ABQ0GGM5_9PEZI</name>
<dbReference type="RefSeq" id="XP_070918642.1">
    <property type="nucleotide sequence ID" value="XM_071062541.1"/>
</dbReference>
<reference evidence="2 3" key="1">
    <citation type="submission" date="2024-09" db="EMBL/GenBank/DDBJ databases">
        <title>Itraconazole resistance in Madurella fahalii resulting from another homologue of gene encoding cytochrome P450 14-alpha sterol demethylase (CYP51).</title>
        <authorList>
            <person name="Yoshioka I."/>
            <person name="Fahal A.H."/>
            <person name="Kaneko S."/>
            <person name="Yaguchi T."/>
        </authorList>
    </citation>
    <scope>NUCLEOTIDE SEQUENCE [LARGE SCALE GENOMIC DNA]</scope>
    <source>
        <strain evidence="2 3">IFM 68171</strain>
    </source>
</reference>
<feature type="region of interest" description="Disordered" evidence="1">
    <location>
        <begin position="70"/>
        <end position="114"/>
    </location>
</feature>
<evidence type="ECO:0000256" key="1">
    <source>
        <dbReference type="SAM" id="MobiDB-lite"/>
    </source>
</evidence>
<proteinExistence type="predicted"/>
<evidence type="ECO:0000313" key="3">
    <source>
        <dbReference type="Proteomes" id="UP001628179"/>
    </source>
</evidence>
<dbReference type="Proteomes" id="UP001628179">
    <property type="component" value="Unassembled WGS sequence"/>
</dbReference>
<evidence type="ECO:0000313" key="2">
    <source>
        <dbReference type="EMBL" id="GAB1316911.1"/>
    </source>
</evidence>
<dbReference type="GeneID" id="98177864"/>
<dbReference type="EMBL" id="BAAFSV010000004">
    <property type="protein sequence ID" value="GAB1316911.1"/>
    <property type="molecule type" value="Genomic_DNA"/>
</dbReference>